<evidence type="ECO:0008006" key="3">
    <source>
        <dbReference type="Google" id="ProtNLM"/>
    </source>
</evidence>
<accession>A0A7I7JLN7</accession>
<evidence type="ECO:0000313" key="2">
    <source>
        <dbReference type="Proteomes" id="UP000466997"/>
    </source>
</evidence>
<sequence>MDITAALAADLAALTEILDDPGLDLTGTLRQLVDNSKLAVGSYLGLTVMTTVLGRQSSFTVLESGTEIGDIVTSLWLPIPPAMSDDGAAPFASLILYAGNPGAFVDLAADLSWLTGRTLTEFVLDQHRTPPRAGGAPGGIAAASLIDQAIGVLIAGGYTVERAHREIDARAERLSVSRGDIANDILSELNGPVSEDN</sequence>
<organism evidence="1 2">
    <name type="scientific">Mycobacterium novum</name>
    <dbReference type="NCBI Taxonomy" id="2492438"/>
    <lineage>
        <taxon>Bacteria</taxon>
        <taxon>Bacillati</taxon>
        <taxon>Actinomycetota</taxon>
        <taxon>Actinomycetes</taxon>
        <taxon>Mycobacteriales</taxon>
        <taxon>Mycobacteriaceae</taxon>
        <taxon>Mycobacterium</taxon>
    </lineage>
</organism>
<dbReference type="KEGG" id="mnm:MNVM_09830"/>
<proteinExistence type="predicted"/>
<gene>
    <name evidence="1" type="ORF">MNVM_09830</name>
</gene>
<dbReference type="AlphaFoldDB" id="A0A7I7JLN7"/>
<reference evidence="1 2" key="1">
    <citation type="journal article" date="2019" name="Emerg. Microbes Infect.">
        <title>Comprehensive subspecies identification of 175 nontuberculous mycobacteria species based on 7547 genomic profiles.</title>
        <authorList>
            <person name="Matsumoto Y."/>
            <person name="Kinjo T."/>
            <person name="Motooka D."/>
            <person name="Nabeya D."/>
            <person name="Jung N."/>
            <person name="Uechi K."/>
            <person name="Horii T."/>
            <person name="Iida T."/>
            <person name="Fujita J."/>
            <person name="Nakamura S."/>
        </authorList>
    </citation>
    <scope>NUCLEOTIDE SEQUENCE [LARGE SCALE GENOMIC DNA]</scope>
    <source>
        <strain evidence="1 2">JCM 6391</strain>
    </source>
</reference>
<name>A0A7I7JLN7_9MYCO</name>
<protein>
    <recommendedName>
        <fullName evidence="3">ANTAR domain-containing protein</fullName>
    </recommendedName>
</protein>
<keyword evidence="2" id="KW-1185">Reference proteome</keyword>
<evidence type="ECO:0000313" key="1">
    <source>
        <dbReference type="EMBL" id="BBX11902.1"/>
    </source>
</evidence>
<dbReference type="Proteomes" id="UP000466997">
    <property type="component" value="Chromosome"/>
</dbReference>
<dbReference type="RefSeq" id="WP_013827801.1">
    <property type="nucleotide sequence ID" value="NZ_AP022562.1"/>
</dbReference>
<dbReference type="EMBL" id="AP022562">
    <property type="protein sequence ID" value="BBX11902.1"/>
    <property type="molecule type" value="Genomic_DNA"/>
</dbReference>